<sequence length="337" mass="39987">MFEGKFVGFFTNPPFWAGPMPNLTKELSENEFQGKMTQWKAKYGDKNYKILIMRDGMIYLRHELIEKLYEEHINKEISFFEKLDTRTQLNLLYFDFINCVKVLIDSAVVKKRKFDYFKPRPTAQRELLRSTIYQGLPYDETGLDGESGKYYYGRILQLYSKPLIDDRRIYSRQEIRLEYLYQAFKDIALIADSLPKIRVLSLYSSSLYHYLSLDFPSSIILGWFIIEYFINSIYNAKIKEKNSDRNPIAKKIESIRKTNLIDIDILDNIDHLRLLRNDLIHWSEKKVSKDNNLLLNPYTPPISLDDCELMFKTIAFLILREFKIELGLRFGFAYSLI</sequence>
<evidence type="ECO:0000313" key="2">
    <source>
        <dbReference type="Proteomes" id="UP000298058"/>
    </source>
</evidence>
<evidence type="ECO:0008006" key="3">
    <source>
        <dbReference type="Google" id="ProtNLM"/>
    </source>
</evidence>
<name>A0A4V6QMV3_9LEPT</name>
<keyword evidence="2" id="KW-1185">Reference proteome</keyword>
<evidence type="ECO:0000313" key="1">
    <source>
        <dbReference type="EMBL" id="TGN17493.1"/>
    </source>
</evidence>
<dbReference type="Proteomes" id="UP000298058">
    <property type="component" value="Unassembled WGS sequence"/>
</dbReference>
<dbReference type="AlphaFoldDB" id="A0A4V6QMV3"/>
<dbReference type="OrthoDB" id="952090at2"/>
<protein>
    <recommendedName>
        <fullName evidence="3">Apea-like HEPN domain-containing protein</fullName>
    </recommendedName>
</protein>
<gene>
    <name evidence="1" type="ORF">EHS15_17035</name>
</gene>
<reference evidence="1" key="1">
    <citation type="journal article" date="2019" name="PLoS Negl. Trop. Dis.">
        <title>Revisiting the worldwide diversity of Leptospira species in the environment.</title>
        <authorList>
            <person name="Vincent A.T."/>
            <person name="Schiettekatte O."/>
            <person name="Bourhy P."/>
            <person name="Veyrier F.J."/>
            <person name="Picardeau M."/>
        </authorList>
    </citation>
    <scope>NUCLEOTIDE SEQUENCE [LARGE SCALE GENOMIC DNA]</scope>
    <source>
        <strain evidence="1">201300427</strain>
    </source>
</reference>
<proteinExistence type="predicted"/>
<dbReference type="RefSeq" id="WP_135761799.1">
    <property type="nucleotide sequence ID" value="NZ_RQHW01000070.1"/>
</dbReference>
<organism evidence="1 2">
    <name type="scientific">Leptospira idonii</name>
    <dbReference type="NCBI Taxonomy" id="1193500"/>
    <lineage>
        <taxon>Bacteria</taxon>
        <taxon>Pseudomonadati</taxon>
        <taxon>Spirochaetota</taxon>
        <taxon>Spirochaetia</taxon>
        <taxon>Leptospirales</taxon>
        <taxon>Leptospiraceae</taxon>
        <taxon>Leptospira</taxon>
    </lineage>
</organism>
<dbReference type="EMBL" id="RQHW01000070">
    <property type="protein sequence ID" value="TGN17493.1"/>
    <property type="molecule type" value="Genomic_DNA"/>
</dbReference>
<comment type="caution">
    <text evidence="1">The sequence shown here is derived from an EMBL/GenBank/DDBJ whole genome shotgun (WGS) entry which is preliminary data.</text>
</comment>
<accession>A0A4V6QMV3</accession>